<organism evidence="9 10">
    <name type="scientific">Hydrocarboniclastica marina</name>
    <dbReference type="NCBI Taxonomy" id="2259620"/>
    <lineage>
        <taxon>Bacteria</taxon>
        <taxon>Pseudomonadati</taxon>
        <taxon>Pseudomonadota</taxon>
        <taxon>Gammaproteobacteria</taxon>
        <taxon>Alteromonadales</taxon>
        <taxon>Alteromonadaceae</taxon>
        <taxon>Hydrocarboniclastica</taxon>
    </lineage>
</organism>
<evidence type="ECO:0000313" key="9">
    <source>
        <dbReference type="EMBL" id="QCF26872.1"/>
    </source>
</evidence>
<evidence type="ECO:0000256" key="4">
    <source>
        <dbReference type="ARBA" id="ARBA00022982"/>
    </source>
</evidence>
<evidence type="ECO:0000313" key="10">
    <source>
        <dbReference type="Proteomes" id="UP000298049"/>
    </source>
</evidence>
<feature type="signal peptide" evidence="7">
    <location>
        <begin position="1"/>
        <end position="23"/>
    </location>
</feature>
<dbReference type="OrthoDB" id="9796421at2"/>
<keyword evidence="7" id="KW-0732">Signal</keyword>
<gene>
    <name evidence="9" type="ORF">soil367_13535</name>
</gene>
<dbReference type="AlphaFoldDB" id="A0A4P7XKK7"/>
<dbReference type="RefSeq" id="WP_136549578.1">
    <property type="nucleotide sequence ID" value="NZ_CP031093.1"/>
</dbReference>
<dbReference type="KEGG" id="hmi:soil367_13535"/>
<dbReference type="InterPro" id="IPR009056">
    <property type="entry name" value="Cyt_c-like_dom"/>
</dbReference>
<feature type="domain" description="Cytochrome c" evidence="8">
    <location>
        <begin position="23"/>
        <end position="107"/>
    </location>
</feature>
<feature type="chain" id="PRO_5020302572" evidence="7">
    <location>
        <begin position="24"/>
        <end position="116"/>
    </location>
</feature>
<proteinExistence type="predicted"/>
<dbReference type="InterPro" id="IPR050597">
    <property type="entry name" value="Cytochrome_c_Oxidase_Subunit"/>
</dbReference>
<dbReference type="PANTHER" id="PTHR33751:SF9">
    <property type="entry name" value="CYTOCHROME C4"/>
    <property type="match status" value="1"/>
</dbReference>
<dbReference type="SUPFAM" id="SSF46626">
    <property type="entry name" value="Cytochrome c"/>
    <property type="match status" value="1"/>
</dbReference>
<keyword evidence="4" id="KW-0249">Electron transport</keyword>
<dbReference type="GO" id="GO:0020037">
    <property type="term" value="F:heme binding"/>
    <property type="evidence" value="ECO:0007669"/>
    <property type="project" value="InterPro"/>
</dbReference>
<dbReference type="Proteomes" id="UP000298049">
    <property type="component" value="Chromosome"/>
</dbReference>
<evidence type="ECO:0000256" key="3">
    <source>
        <dbReference type="ARBA" id="ARBA00022723"/>
    </source>
</evidence>
<keyword evidence="1" id="KW-0813">Transport</keyword>
<evidence type="ECO:0000256" key="5">
    <source>
        <dbReference type="ARBA" id="ARBA00023004"/>
    </source>
</evidence>
<keyword evidence="10" id="KW-1185">Reference proteome</keyword>
<protein>
    <submittedName>
        <fullName evidence="9">Cytochrome c</fullName>
    </submittedName>
</protein>
<evidence type="ECO:0000256" key="1">
    <source>
        <dbReference type="ARBA" id="ARBA00022448"/>
    </source>
</evidence>
<dbReference type="PANTHER" id="PTHR33751">
    <property type="entry name" value="CBB3-TYPE CYTOCHROME C OXIDASE SUBUNIT FIXP"/>
    <property type="match status" value="1"/>
</dbReference>
<keyword evidence="3 6" id="KW-0479">Metal-binding</keyword>
<dbReference type="EMBL" id="CP031093">
    <property type="protein sequence ID" value="QCF26872.1"/>
    <property type="molecule type" value="Genomic_DNA"/>
</dbReference>
<evidence type="ECO:0000256" key="7">
    <source>
        <dbReference type="SAM" id="SignalP"/>
    </source>
</evidence>
<dbReference type="GO" id="GO:0046872">
    <property type="term" value="F:metal ion binding"/>
    <property type="evidence" value="ECO:0007669"/>
    <property type="project" value="UniProtKB-KW"/>
</dbReference>
<dbReference type="Pfam" id="PF00034">
    <property type="entry name" value="Cytochrom_C"/>
    <property type="match status" value="1"/>
</dbReference>
<keyword evidence="2 6" id="KW-0349">Heme</keyword>
<keyword evidence="5 6" id="KW-0408">Iron</keyword>
<evidence type="ECO:0000256" key="6">
    <source>
        <dbReference type="PROSITE-ProRule" id="PRU00433"/>
    </source>
</evidence>
<reference evidence="9 10" key="1">
    <citation type="submission" date="2018-07" db="EMBL/GenBank/DDBJ databases">
        <title>Marsedoiliclastica nanhaica gen. nov. sp. nov., a novel marine hydrocarbonoclastic bacterium isolated from an in-situ enriched hydrocarbon-degrading consortium in deep-sea sediment.</title>
        <authorList>
            <person name="Dong C."/>
            <person name="Ma T."/>
            <person name="Liu R."/>
            <person name="Shao Z."/>
        </authorList>
    </citation>
    <scope>NUCLEOTIDE SEQUENCE [LARGE SCALE GENOMIC DNA]</scope>
    <source>
        <strain evidence="10">soil36-7</strain>
    </source>
</reference>
<accession>A0A4P7XKK7</accession>
<evidence type="ECO:0000256" key="2">
    <source>
        <dbReference type="ARBA" id="ARBA00022617"/>
    </source>
</evidence>
<dbReference type="InterPro" id="IPR036909">
    <property type="entry name" value="Cyt_c-like_dom_sf"/>
</dbReference>
<sequence>MGRLVRVISAAGSVLLLATTAAADSAQSEIPEAGRQKAVQCIACHGVGGETTNPGFPDLAGQNAAYLQNQLVSFKSGSRYHPVMTPVAKSLSDEDIRDLAAYFSALEPAAGREEQQ</sequence>
<evidence type="ECO:0000259" key="8">
    <source>
        <dbReference type="PROSITE" id="PS51007"/>
    </source>
</evidence>
<dbReference type="Gene3D" id="1.10.760.10">
    <property type="entry name" value="Cytochrome c-like domain"/>
    <property type="match status" value="1"/>
</dbReference>
<name>A0A4P7XKK7_9ALTE</name>
<dbReference type="PROSITE" id="PS51007">
    <property type="entry name" value="CYTC"/>
    <property type="match status" value="1"/>
</dbReference>
<dbReference type="GO" id="GO:0009055">
    <property type="term" value="F:electron transfer activity"/>
    <property type="evidence" value="ECO:0007669"/>
    <property type="project" value="InterPro"/>
</dbReference>